<evidence type="ECO:0000256" key="1">
    <source>
        <dbReference type="ARBA" id="ARBA00004141"/>
    </source>
</evidence>
<organism evidence="7 8">
    <name type="scientific">Eiseniibacteriota bacterium</name>
    <dbReference type="NCBI Taxonomy" id="2212470"/>
    <lineage>
        <taxon>Bacteria</taxon>
        <taxon>Candidatus Eiseniibacteriota</taxon>
    </lineage>
</organism>
<feature type="domain" description="O-antigen ligase-related" evidence="6">
    <location>
        <begin position="208"/>
        <end position="340"/>
    </location>
</feature>
<dbReference type="GO" id="GO:0016020">
    <property type="term" value="C:membrane"/>
    <property type="evidence" value="ECO:0007669"/>
    <property type="project" value="UniProtKB-SubCell"/>
</dbReference>
<evidence type="ECO:0000256" key="2">
    <source>
        <dbReference type="ARBA" id="ARBA00022692"/>
    </source>
</evidence>
<keyword evidence="2 5" id="KW-0812">Transmembrane</keyword>
<dbReference type="PANTHER" id="PTHR37422:SF13">
    <property type="entry name" value="LIPOPOLYSACCHARIDE BIOSYNTHESIS PROTEIN PA4999-RELATED"/>
    <property type="match status" value="1"/>
</dbReference>
<comment type="caution">
    <text evidence="7">The sequence shown here is derived from an EMBL/GenBank/DDBJ whole genome shotgun (WGS) entry which is preliminary data.</text>
</comment>
<gene>
    <name evidence="7" type="ORF">E6K78_04325</name>
</gene>
<keyword evidence="3 5" id="KW-1133">Transmembrane helix</keyword>
<evidence type="ECO:0000256" key="3">
    <source>
        <dbReference type="ARBA" id="ARBA00022989"/>
    </source>
</evidence>
<dbReference type="EMBL" id="VBOY01000035">
    <property type="protein sequence ID" value="TMQ67612.1"/>
    <property type="molecule type" value="Genomic_DNA"/>
</dbReference>
<feature type="transmembrane region" description="Helical" evidence="5">
    <location>
        <begin position="35"/>
        <end position="65"/>
    </location>
</feature>
<dbReference type="AlphaFoldDB" id="A0A538TVF8"/>
<protein>
    <recommendedName>
        <fullName evidence="6">O-antigen ligase-related domain-containing protein</fullName>
    </recommendedName>
</protein>
<proteinExistence type="predicted"/>
<feature type="transmembrane region" description="Helical" evidence="5">
    <location>
        <begin position="366"/>
        <end position="384"/>
    </location>
</feature>
<name>A0A538TVF8_UNCEI</name>
<dbReference type="InterPro" id="IPR051533">
    <property type="entry name" value="WaaL-like"/>
</dbReference>
<dbReference type="PANTHER" id="PTHR37422">
    <property type="entry name" value="TEICHURONIC ACID BIOSYNTHESIS PROTEIN TUAE"/>
    <property type="match status" value="1"/>
</dbReference>
<dbReference type="Pfam" id="PF04932">
    <property type="entry name" value="Wzy_C"/>
    <property type="match status" value="1"/>
</dbReference>
<feature type="transmembrane region" description="Helical" evidence="5">
    <location>
        <begin position="130"/>
        <end position="153"/>
    </location>
</feature>
<evidence type="ECO:0000256" key="5">
    <source>
        <dbReference type="SAM" id="Phobius"/>
    </source>
</evidence>
<feature type="transmembrane region" description="Helical" evidence="5">
    <location>
        <begin position="396"/>
        <end position="415"/>
    </location>
</feature>
<evidence type="ECO:0000259" key="6">
    <source>
        <dbReference type="Pfam" id="PF04932"/>
    </source>
</evidence>
<evidence type="ECO:0000256" key="4">
    <source>
        <dbReference type="ARBA" id="ARBA00023136"/>
    </source>
</evidence>
<feature type="transmembrane region" description="Helical" evidence="5">
    <location>
        <begin position="325"/>
        <end position="345"/>
    </location>
</feature>
<feature type="transmembrane region" description="Helical" evidence="5">
    <location>
        <begin position="212"/>
        <end position="238"/>
    </location>
</feature>
<accession>A0A538TVF8</accession>
<dbReference type="Proteomes" id="UP000316609">
    <property type="component" value="Unassembled WGS sequence"/>
</dbReference>
<reference evidence="7 8" key="1">
    <citation type="journal article" date="2019" name="Nat. Microbiol.">
        <title>Mediterranean grassland soil C-N compound turnover is dependent on rainfall and depth, and is mediated by genomically divergent microorganisms.</title>
        <authorList>
            <person name="Diamond S."/>
            <person name="Andeer P.F."/>
            <person name="Li Z."/>
            <person name="Crits-Christoph A."/>
            <person name="Burstein D."/>
            <person name="Anantharaman K."/>
            <person name="Lane K.R."/>
            <person name="Thomas B.C."/>
            <person name="Pan C."/>
            <person name="Northen T.R."/>
            <person name="Banfield J.F."/>
        </authorList>
    </citation>
    <scope>NUCLEOTIDE SEQUENCE [LARGE SCALE GENOMIC DNA]</scope>
    <source>
        <strain evidence="7">WS_8</strain>
    </source>
</reference>
<keyword evidence="4 5" id="KW-0472">Membrane</keyword>
<comment type="subcellular location">
    <subcellularLocation>
        <location evidence="1">Membrane</location>
        <topology evidence="1">Multi-pass membrane protein</topology>
    </subcellularLocation>
</comment>
<evidence type="ECO:0000313" key="8">
    <source>
        <dbReference type="Proteomes" id="UP000316609"/>
    </source>
</evidence>
<sequence>MGRIDRPLHGPPVADAPATRGGIGLAPWLVAAGTYVFAATATVSIAACEAGVVLAFVGVVVSLLLGRKRYRRTPLDLPLLLFAAAEVASLLVARDRAHAVRSLRGEWVLLFYPLFVQALDRGRVRRACNLLLAVAGLVAIYAVWQTIFGVDLVRHRPLERIGGLHIAIGFFDHHLTYGGSVLITTLSSLGLSRLPASPAATGLRLASAAAQWLGLVVSFARTAWAGFLAATLGGSLVARGRARRVAVAALALGVLVAAVVPAIRERIGSPAALLDDPRVRLWHTALRIWVDHPILGAGMGAFKVLFPAYRVPGTYDATGNPHNEVLNILVNCGVVGLAAFGFLWVRFYRHAARAYRSLPAGDAARPILLAGMLVATGILVGGFGQCYLLDEEVAGLFWFVIAATMVTAETAAAGAQDLEGS</sequence>
<feature type="transmembrane region" description="Helical" evidence="5">
    <location>
        <begin position="245"/>
        <end position="263"/>
    </location>
</feature>
<dbReference type="InterPro" id="IPR007016">
    <property type="entry name" value="O-antigen_ligase-rel_domated"/>
</dbReference>
<evidence type="ECO:0000313" key="7">
    <source>
        <dbReference type="EMBL" id="TMQ67612.1"/>
    </source>
</evidence>